<comment type="caution">
    <text evidence="2">The sequence shown here is derived from an EMBL/GenBank/DDBJ whole genome shotgun (WGS) entry which is preliminary data.</text>
</comment>
<dbReference type="EMBL" id="JBBNAF010000008">
    <property type="protein sequence ID" value="KAK9121320.1"/>
    <property type="molecule type" value="Genomic_DNA"/>
</dbReference>
<evidence type="ECO:0000256" key="1">
    <source>
        <dbReference type="SAM" id="MobiDB-lite"/>
    </source>
</evidence>
<proteinExistence type="predicted"/>
<dbReference type="AlphaFoldDB" id="A0AAP0IUA5"/>
<evidence type="ECO:0000313" key="2">
    <source>
        <dbReference type="EMBL" id="KAK9121320.1"/>
    </source>
</evidence>
<sequence length="153" mass="16332">MQTTNDTRNSIKEKPKATKWRRRDGADPTAQWRRVSDELTAKRPRSGGSASCTAGARPSKGAQRAPLAELKGRGGRAGEHGRRACKKGERTALPQRAAMGLGRAASGRARRASTARGGAAQWLRRRSRMARGRASERAGAQGGAGLHRQPQGA</sequence>
<evidence type="ECO:0000313" key="3">
    <source>
        <dbReference type="Proteomes" id="UP001420932"/>
    </source>
</evidence>
<name>A0AAP0IUA5_9MAGN</name>
<gene>
    <name evidence="2" type="ORF">Syun_018937</name>
</gene>
<feature type="compositionally biased region" description="Basic and acidic residues" evidence="1">
    <location>
        <begin position="70"/>
        <end position="90"/>
    </location>
</feature>
<protein>
    <submittedName>
        <fullName evidence="2">Uncharacterized protein</fullName>
    </submittedName>
</protein>
<reference evidence="2 3" key="1">
    <citation type="submission" date="2024-01" db="EMBL/GenBank/DDBJ databases">
        <title>Genome assemblies of Stephania.</title>
        <authorList>
            <person name="Yang L."/>
        </authorList>
    </citation>
    <scope>NUCLEOTIDE SEQUENCE [LARGE SCALE GENOMIC DNA]</scope>
    <source>
        <strain evidence="2">YNDBR</strain>
        <tissue evidence="2">Leaf</tissue>
    </source>
</reference>
<accession>A0AAP0IUA5</accession>
<dbReference type="Proteomes" id="UP001420932">
    <property type="component" value="Unassembled WGS sequence"/>
</dbReference>
<organism evidence="2 3">
    <name type="scientific">Stephania yunnanensis</name>
    <dbReference type="NCBI Taxonomy" id="152371"/>
    <lineage>
        <taxon>Eukaryota</taxon>
        <taxon>Viridiplantae</taxon>
        <taxon>Streptophyta</taxon>
        <taxon>Embryophyta</taxon>
        <taxon>Tracheophyta</taxon>
        <taxon>Spermatophyta</taxon>
        <taxon>Magnoliopsida</taxon>
        <taxon>Ranunculales</taxon>
        <taxon>Menispermaceae</taxon>
        <taxon>Menispermoideae</taxon>
        <taxon>Cissampelideae</taxon>
        <taxon>Stephania</taxon>
    </lineage>
</organism>
<feature type="compositionally biased region" description="Low complexity" evidence="1">
    <location>
        <begin position="96"/>
        <end position="107"/>
    </location>
</feature>
<feature type="region of interest" description="Disordered" evidence="1">
    <location>
        <begin position="1"/>
        <end position="153"/>
    </location>
</feature>
<keyword evidence="3" id="KW-1185">Reference proteome</keyword>